<feature type="transmembrane region" description="Helical" evidence="1">
    <location>
        <begin position="12"/>
        <end position="35"/>
    </location>
</feature>
<feature type="transmembrane region" description="Helical" evidence="1">
    <location>
        <begin position="66"/>
        <end position="86"/>
    </location>
</feature>
<reference evidence="2" key="2">
    <citation type="submission" date="2021-07" db="EMBL/GenBank/DDBJ databases">
        <title>Giant CbK-like Caulobacter bacteriophages have genetically divergent genomes.</title>
        <authorList>
            <person name="Wilson K."/>
            <person name="Ely B."/>
        </authorList>
    </citation>
    <scope>NUCLEOTIDE SEQUENCE</scope>
</reference>
<reference evidence="2" key="1">
    <citation type="submission" date="2018-07" db="EMBL/GenBank/DDBJ databases">
        <authorList>
            <person name="Wilson K.M."/>
            <person name="Ely B."/>
        </authorList>
    </citation>
    <scope>NUCLEOTIDE SEQUENCE</scope>
</reference>
<dbReference type="Proteomes" id="UP000259683">
    <property type="component" value="Segment"/>
</dbReference>
<evidence type="ECO:0000313" key="3">
    <source>
        <dbReference type="Proteomes" id="UP000259683"/>
    </source>
</evidence>
<keyword evidence="3" id="KW-1185">Reference proteome</keyword>
<proteinExistence type="predicted"/>
<protein>
    <recommendedName>
        <fullName evidence="4">Transmembrane protein</fullName>
    </recommendedName>
</protein>
<keyword evidence="1" id="KW-0472">Membrane</keyword>
<keyword evidence="1" id="KW-0812">Transmembrane</keyword>
<gene>
    <name evidence="2" type="ORF">CcrSC_gp473</name>
</gene>
<evidence type="ECO:0000256" key="1">
    <source>
        <dbReference type="SAM" id="Phobius"/>
    </source>
</evidence>
<dbReference type="EMBL" id="MH588547">
    <property type="protein sequence ID" value="AXQ70055.1"/>
    <property type="molecule type" value="Genomic_DNA"/>
</dbReference>
<evidence type="ECO:0008006" key="4">
    <source>
        <dbReference type="Google" id="ProtNLM"/>
    </source>
</evidence>
<keyword evidence="1" id="KW-1133">Transmembrane helix</keyword>
<sequence>MDMFENATNIACAVMAVWFAGAVCYLVVMIALALISNAISATFKCESALTAAIGVQMDRFGYDANALTVAAVWFIAVPFHILWTITDTIKALRAKKPSEPYQGCV</sequence>
<organism evidence="2 3">
    <name type="scientific">Caulobacter phage CcrSC</name>
    <dbReference type="NCBI Taxonomy" id="2283272"/>
    <lineage>
        <taxon>Viruses</taxon>
        <taxon>Duplodnaviria</taxon>
        <taxon>Heunggongvirae</taxon>
        <taxon>Uroviricota</taxon>
        <taxon>Caudoviricetes</taxon>
        <taxon>Jeanschmidtviridae</taxon>
        <taxon>Bertelyvirus</taxon>
        <taxon>Bertelyvirus SC</taxon>
    </lineage>
</organism>
<name>A0A385EG02_9CAUD</name>
<accession>A0A385EG02</accession>
<evidence type="ECO:0000313" key="2">
    <source>
        <dbReference type="EMBL" id="AXQ70055.1"/>
    </source>
</evidence>